<reference evidence="2" key="2">
    <citation type="submission" date="2022-01" db="EMBL/GenBank/DDBJ databases">
        <authorList>
            <person name="Yamashiro T."/>
            <person name="Shiraishi A."/>
            <person name="Satake H."/>
            <person name="Nakayama K."/>
        </authorList>
    </citation>
    <scope>NUCLEOTIDE SEQUENCE</scope>
</reference>
<name>A0ABQ5AXE9_9ASTR</name>
<proteinExistence type="predicted"/>
<feature type="region of interest" description="Disordered" evidence="1">
    <location>
        <begin position="130"/>
        <end position="172"/>
    </location>
</feature>
<reference evidence="2" key="1">
    <citation type="journal article" date="2022" name="Int. J. Mol. Sci.">
        <title>Draft Genome of Tanacetum Coccineum: Genomic Comparison of Closely Related Tanacetum-Family Plants.</title>
        <authorList>
            <person name="Yamashiro T."/>
            <person name="Shiraishi A."/>
            <person name="Nakayama K."/>
            <person name="Satake H."/>
        </authorList>
    </citation>
    <scope>NUCLEOTIDE SEQUENCE</scope>
</reference>
<evidence type="ECO:0000256" key="1">
    <source>
        <dbReference type="SAM" id="MobiDB-lite"/>
    </source>
</evidence>
<comment type="caution">
    <text evidence="2">The sequence shown here is derived from an EMBL/GenBank/DDBJ whole genome shotgun (WGS) entry which is preliminary data.</text>
</comment>
<dbReference type="EMBL" id="BQNB010012738">
    <property type="protein sequence ID" value="GJT07305.1"/>
    <property type="molecule type" value="Genomic_DNA"/>
</dbReference>
<organism evidence="2 3">
    <name type="scientific">Tanacetum coccineum</name>
    <dbReference type="NCBI Taxonomy" id="301880"/>
    <lineage>
        <taxon>Eukaryota</taxon>
        <taxon>Viridiplantae</taxon>
        <taxon>Streptophyta</taxon>
        <taxon>Embryophyta</taxon>
        <taxon>Tracheophyta</taxon>
        <taxon>Spermatophyta</taxon>
        <taxon>Magnoliopsida</taxon>
        <taxon>eudicotyledons</taxon>
        <taxon>Gunneridae</taxon>
        <taxon>Pentapetalae</taxon>
        <taxon>asterids</taxon>
        <taxon>campanulids</taxon>
        <taxon>Asterales</taxon>
        <taxon>Asteraceae</taxon>
        <taxon>Asteroideae</taxon>
        <taxon>Anthemideae</taxon>
        <taxon>Anthemidinae</taxon>
        <taxon>Tanacetum</taxon>
    </lineage>
</organism>
<sequence>MASKSSSQSQQQQPLTRASKVHFKCGDGIIAYNNAIALLENQNDLYQPMLQFLSNSCIATALTIQPSINYLKYLRNSGTVRRMERRAENLMFAIQVAKLLTEPEETLILSSGKVNADDIADKSLSRTTLQPVTQSKAPTYKKSKRKKIPSSSKPKTSNIVRESSSKKQVVDTQPVEEIMATADTTLSLDASESIEEQGNQLKPVDATKRIRLVVDAFEERIPKLLSDTLKNILPQIIKDSVKQALPKFDKRVKKTLADVVPEINLKPLNKEFNALNVLESRRFDKRVKKILEGFINDSEMVYKALK</sequence>
<accession>A0ABQ5AXE9</accession>
<evidence type="ECO:0000313" key="3">
    <source>
        <dbReference type="Proteomes" id="UP001151760"/>
    </source>
</evidence>
<feature type="compositionally biased region" description="Basic residues" evidence="1">
    <location>
        <begin position="139"/>
        <end position="148"/>
    </location>
</feature>
<gene>
    <name evidence="2" type="ORF">Tco_0841767</name>
</gene>
<protein>
    <submittedName>
        <fullName evidence="2">Uncharacterized protein</fullName>
    </submittedName>
</protein>
<dbReference type="Proteomes" id="UP001151760">
    <property type="component" value="Unassembled WGS sequence"/>
</dbReference>
<evidence type="ECO:0000313" key="2">
    <source>
        <dbReference type="EMBL" id="GJT07305.1"/>
    </source>
</evidence>
<keyword evidence="3" id="KW-1185">Reference proteome</keyword>